<accession>A0A5A7Q9W6</accession>
<protein>
    <submittedName>
        <fullName evidence="2">Basic-leucine zipper transcription factor family protein</fullName>
    </submittedName>
</protein>
<name>A0A5A7Q9W6_STRAF</name>
<organism evidence="2 3">
    <name type="scientific">Striga asiatica</name>
    <name type="common">Asiatic witchweed</name>
    <name type="synonym">Buchnera asiatica</name>
    <dbReference type="NCBI Taxonomy" id="4170"/>
    <lineage>
        <taxon>Eukaryota</taxon>
        <taxon>Viridiplantae</taxon>
        <taxon>Streptophyta</taxon>
        <taxon>Embryophyta</taxon>
        <taxon>Tracheophyta</taxon>
        <taxon>Spermatophyta</taxon>
        <taxon>Magnoliopsida</taxon>
        <taxon>eudicotyledons</taxon>
        <taxon>Gunneridae</taxon>
        <taxon>Pentapetalae</taxon>
        <taxon>asterids</taxon>
        <taxon>lamiids</taxon>
        <taxon>Lamiales</taxon>
        <taxon>Orobanchaceae</taxon>
        <taxon>Buchnereae</taxon>
        <taxon>Striga</taxon>
    </lineage>
</organism>
<proteinExistence type="predicted"/>
<gene>
    <name evidence="2" type="ORF">STAS_18806</name>
</gene>
<keyword evidence="3" id="KW-1185">Reference proteome</keyword>
<feature type="region of interest" description="Disordered" evidence="1">
    <location>
        <begin position="72"/>
        <end position="103"/>
    </location>
</feature>
<dbReference type="Proteomes" id="UP000325081">
    <property type="component" value="Unassembled WGS sequence"/>
</dbReference>
<dbReference type="EMBL" id="BKCP01006272">
    <property type="protein sequence ID" value="GER42039.1"/>
    <property type="molecule type" value="Genomic_DNA"/>
</dbReference>
<evidence type="ECO:0000256" key="1">
    <source>
        <dbReference type="SAM" id="MobiDB-lite"/>
    </source>
</evidence>
<sequence length="103" mass="11373">MTSRDTIGAPILDGSDTTFRSLRVSTVLPIARTSFDTPFTGDPTMLRSGEVPFEQPRILWLAKVDHSVVQPSCSTGGNDGDSYHGFASKHQPRERVEFEDEAF</sequence>
<reference evidence="3" key="1">
    <citation type="journal article" date="2019" name="Curr. Biol.">
        <title>Genome Sequence of Striga asiatica Provides Insight into the Evolution of Plant Parasitism.</title>
        <authorList>
            <person name="Yoshida S."/>
            <person name="Kim S."/>
            <person name="Wafula E.K."/>
            <person name="Tanskanen J."/>
            <person name="Kim Y.M."/>
            <person name="Honaas L."/>
            <person name="Yang Z."/>
            <person name="Spallek T."/>
            <person name="Conn C.E."/>
            <person name="Ichihashi Y."/>
            <person name="Cheong K."/>
            <person name="Cui S."/>
            <person name="Der J.P."/>
            <person name="Gundlach H."/>
            <person name="Jiao Y."/>
            <person name="Hori C."/>
            <person name="Ishida J.K."/>
            <person name="Kasahara H."/>
            <person name="Kiba T."/>
            <person name="Kim M.S."/>
            <person name="Koo N."/>
            <person name="Laohavisit A."/>
            <person name="Lee Y.H."/>
            <person name="Lumba S."/>
            <person name="McCourt P."/>
            <person name="Mortimer J.C."/>
            <person name="Mutuku J.M."/>
            <person name="Nomura T."/>
            <person name="Sasaki-Sekimoto Y."/>
            <person name="Seto Y."/>
            <person name="Wang Y."/>
            <person name="Wakatake T."/>
            <person name="Sakakibara H."/>
            <person name="Demura T."/>
            <person name="Yamaguchi S."/>
            <person name="Yoneyama K."/>
            <person name="Manabe R.I."/>
            <person name="Nelson D.C."/>
            <person name="Schulman A.H."/>
            <person name="Timko M.P."/>
            <person name="dePamphilis C.W."/>
            <person name="Choi D."/>
            <person name="Shirasu K."/>
        </authorList>
    </citation>
    <scope>NUCLEOTIDE SEQUENCE [LARGE SCALE GENOMIC DNA]</scope>
    <source>
        <strain evidence="3">cv. UVA1</strain>
    </source>
</reference>
<dbReference type="AlphaFoldDB" id="A0A5A7Q9W6"/>
<comment type="caution">
    <text evidence="2">The sequence shown here is derived from an EMBL/GenBank/DDBJ whole genome shotgun (WGS) entry which is preliminary data.</text>
</comment>
<evidence type="ECO:0000313" key="2">
    <source>
        <dbReference type="EMBL" id="GER42039.1"/>
    </source>
</evidence>
<evidence type="ECO:0000313" key="3">
    <source>
        <dbReference type="Proteomes" id="UP000325081"/>
    </source>
</evidence>